<dbReference type="InterPro" id="IPR029060">
    <property type="entry name" value="PIN-like_dom_sf"/>
</dbReference>
<dbReference type="RefSeq" id="WP_047582992.1">
    <property type="nucleotide sequence ID" value="NZ_CP116669.1"/>
</dbReference>
<dbReference type="Proteomes" id="UP001214301">
    <property type="component" value="Chromosome"/>
</dbReference>
<dbReference type="SUPFAM" id="SSF88723">
    <property type="entry name" value="PIN domain-like"/>
    <property type="match status" value="1"/>
</dbReference>
<name>A0ABY7R349_9PSED</name>
<reference evidence="1 2" key="1">
    <citation type="journal article" date="2020" name="Front. Microbiol.">
        <title>Toward Biorecycling: Isolation of a Soil Bacterium That Grows on a Polyurethane Oligomer and Monomer.</title>
        <authorList>
            <person name="Espinosa M.J.C."/>
            <person name="Blanco A.C."/>
            <person name="Schmidgall T."/>
            <person name="Atanasoff-Kardjalieff A.K."/>
            <person name="Kappelmeyer U."/>
            <person name="Tischler D."/>
            <person name="Pieper D.H."/>
            <person name="Heipieper H.J."/>
            <person name="Eberlein C."/>
        </authorList>
    </citation>
    <scope>NUCLEOTIDE SEQUENCE [LARGE SCALE GENOMIC DNA]</scope>
    <source>
        <strain evidence="1 2">TDA1</strain>
    </source>
</reference>
<gene>
    <name evidence="1" type="ORF">PMC74_14475</name>
</gene>
<dbReference type="EMBL" id="CP116669">
    <property type="protein sequence ID" value="WCH97991.1"/>
    <property type="molecule type" value="Genomic_DNA"/>
</dbReference>
<sequence>MRFFLDTNVWSYIASEGAGSDLAKCARIAGNEVIISPAVVDEVQQMSDVKGRRRLIQLVTEKDWKRLMPEVFSECAEVKSEIIRLRPEWRITEPNMTEFNRVRYDWVRSKKGFWDRARRGVETVATNESVRRDEEERLAVEQSFAIRGRLKDVKKPGGETHLQYAGHMPEAGTPGWSGKPVHYWRVPSLHMFKTELQVYESAVSEWLDCEIDVHAMLSSPESMNQLWLHELDPALVPRQWLRGSFEFLQAWHTVTTGTPGDARLATHLVDADIIISADKNFVRFAERCRAEAPFKIGKTLRAQAHRPGVDQVLKWVSNESPVDFPSLPLN</sequence>
<evidence type="ECO:0000313" key="2">
    <source>
        <dbReference type="Proteomes" id="UP001214301"/>
    </source>
</evidence>
<organism evidence="1 2">
    <name type="scientific">Pseudomonas capeferrum</name>
    <dbReference type="NCBI Taxonomy" id="1495066"/>
    <lineage>
        <taxon>Bacteria</taxon>
        <taxon>Pseudomonadati</taxon>
        <taxon>Pseudomonadota</taxon>
        <taxon>Gammaproteobacteria</taxon>
        <taxon>Pseudomonadales</taxon>
        <taxon>Pseudomonadaceae</taxon>
        <taxon>Pseudomonas</taxon>
    </lineage>
</organism>
<evidence type="ECO:0000313" key="1">
    <source>
        <dbReference type="EMBL" id="WCH97991.1"/>
    </source>
</evidence>
<keyword evidence="2" id="KW-1185">Reference proteome</keyword>
<protein>
    <recommendedName>
        <fullName evidence="3">DUF4935 domain-containing protein</fullName>
    </recommendedName>
</protein>
<proteinExistence type="predicted"/>
<evidence type="ECO:0008006" key="3">
    <source>
        <dbReference type="Google" id="ProtNLM"/>
    </source>
</evidence>
<accession>A0ABY7R349</accession>
<dbReference type="CDD" id="cd09854">
    <property type="entry name" value="PIN_VapC-like"/>
    <property type="match status" value="1"/>
</dbReference>